<feature type="region of interest" description="Disordered" evidence="1">
    <location>
        <begin position="379"/>
        <end position="405"/>
    </location>
</feature>
<proteinExistence type="predicted"/>
<feature type="compositionally biased region" description="Polar residues" evidence="1">
    <location>
        <begin position="219"/>
        <end position="235"/>
    </location>
</feature>
<feature type="region of interest" description="Disordered" evidence="1">
    <location>
        <begin position="466"/>
        <end position="508"/>
    </location>
</feature>
<feature type="signal peptide" evidence="2">
    <location>
        <begin position="1"/>
        <end position="17"/>
    </location>
</feature>
<organism evidence="3 4">
    <name type="scientific">Dendroctonus ponderosae</name>
    <name type="common">Mountain pine beetle</name>
    <dbReference type="NCBI Taxonomy" id="77166"/>
    <lineage>
        <taxon>Eukaryota</taxon>
        <taxon>Metazoa</taxon>
        <taxon>Ecdysozoa</taxon>
        <taxon>Arthropoda</taxon>
        <taxon>Hexapoda</taxon>
        <taxon>Insecta</taxon>
        <taxon>Pterygota</taxon>
        <taxon>Neoptera</taxon>
        <taxon>Endopterygota</taxon>
        <taxon>Coleoptera</taxon>
        <taxon>Polyphaga</taxon>
        <taxon>Cucujiformia</taxon>
        <taxon>Curculionidae</taxon>
        <taxon>Scolytinae</taxon>
        <taxon>Dendroctonus</taxon>
    </lineage>
</organism>
<dbReference type="EnsemblMetazoa" id="XM_019906082.1">
    <property type="protein sequence ID" value="XP_019761641.1"/>
    <property type="gene ID" value="LOC109538712"/>
</dbReference>
<dbReference type="AlphaFoldDB" id="A0AAR5PLI8"/>
<dbReference type="KEGG" id="dpa:109538712"/>
<protein>
    <submittedName>
        <fullName evidence="3">Uncharacterized protein</fullName>
    </submittedName>
</protein>
<evidence type="ECO:0000256" key="2">
    <source>
        <dbReference type="SAM" id="SignalP"/>
    </source>
</evidence>
<reference evidence="3" key="2">
    <citation type="submission" date="2024-08" db="UniProtKB">
        <authorList>
            <consortium name="EnsemblMetazoa"/>
        </authorList>
    </citation>
    <scope>IDENTIFICATION</scope>
</reference>
<feature type="region of interest" description="Disordered" evidence="1">
    <location>
        <begin position="337"/>
        <end position="364"/>
    </location>
</feature>
<dbReference type="GeneID" id="109538712"/>
<evidence type="ECO:0000313" key="4">
    <source>
        <dbReference type="Proteomes" id="UP000019118"/>
    </source>
</evidence>
<feature type="region of interest" description="Disordered" evidence="1">
    <location>
        <begin position="215"/>
        <end position="238"/>
    </location>
</feature>
<evidence type="ECO:0000256" key="1">
    <source>
        <dbReference type="SAM" id="MobiDB-lite"/>
    </source>
</evidence>
<accession>A0AAR5PLI8</accession>
<keyword evidence="4" id="KW-1185">Reference proteome</keyword>
<feature type="compositionally biased region" description="Polar residues" evidence="1">
    <location>
        <begin position="304"/>
        <end position="315"/>
    </location>
</feature>
<dbReference type="Proteomes" id="UP000019118">
    <property type="component" value="Unassembled WGS sequence"/>
</dbReference>
<evidence type="ECO:0000313" key="3">
    <source>
        <dbReference type="EnsemblMetazoa" id="XP_019761641.1"/>
    </source>
</evidence>
<feature type="compositionally biased region" description="Polar residues" evidence="1">
    <location>
        <begin position="256"/>
        <end position="266"/>
    </location>
</feature>
<feature type="chain" id="PRO_5043983660" evidence="2">
    <location>
        <begin position="18"/>
        <end position="508"/>
    </location>
</feature>
<feature type="region of interest" description="Disordered" evidence="1">
    <location>
        <begin position="256"/>
        <end position="275"/>
    </location>
</feature>
<reference evidence="4" key="1">
    <citation type="journal article" date="2013" name="Genome Biol.">
        <title>Draft genome of the mountain pine beetle, Dendroctonus ponderosae Hopkins, a major forest pest.</title>
        <authorList>
            <person name="Keeling C.I."/>
            <person name="Yuen M.M."/>
            <person name="Liao N.Y."/>
            <person name="Docking T.R."/>
            <person name="Chan S.K."/>
            <person name="Taylor G.A."/>
            <person name="Palmquist D.L."/>
            <person name="Jackman S.D."/>
            <person name="Nguyen A."/>
            <person name="Li M."/>
            <person name="Henderson H."/>
            <person name="Janes J.K."/>
            <person name="Zhao Y."/>
            <person name="Pandoh P."/>
            <person name="Moore R."/>
            <person name="Sperling F.A."/>
            <person name="Huber D.P."/>
            <person name="Birol I."/>
            <person name="Jones S.J."/>
            <person name="Bohlmann J."/>
        </authorList>
    </citation>
    <scope>NUCLEOTIDE SEQUENCE</scope>
</reference>
<keyword evidence="2" id="KW-0732">Signal</keyword>
<feature type="region of interest" description="Disordered" evidence="1">
    <location>
        <begin position="304"/>
        <end position="323"/>
    </location>
</feature>
<name>A0AAR5PLI8_DENPD</name>
<sequence>MLRKCTVLALVIVTVLGKNIPVEVRYERLEHDFAGNLGEKVQLSGEQLSENQLRLEKLSVAEEDLSSNVDHSNSIKNLDEKVQLSPEELLQASKHIPIHHSIQDDEDSNDLLRLGELRNGPFRANSLSEPPSKHLLVARMQTIIESGLHNLRSNFMPRDFEVGPSKELWNKFETDVKKYLEEQKGRLDTRQEQNFIQSISSGFQEVANNFLQQFQNQNKPNGTSGDEGTAQQPNPIQGFIGYFTNGVQSIVGTLQNVPQSSSQKPGNVTELGDNGGTQSGIIGSFVNGVQQIFQVPQQGIAQLTGGNTTQADTGNPSGGQQGFFAGAISQINNVVDNFRPTSSQKPPAAQGDEETSQGPNPIQQVFQSFGNLGTAFSQFVQGGPSKPSGSEDETTSQASNPNFIQSLGQNIGSAFQNIQNQFRPPSNQSAASTGSNPIIEQVQSFGNQVQQAAGQVVAGSPLQGILPASTSEVSKNPAEGESSSSPVPPKVGADEETPVEQPAATTEA</sequence>
<feature type="compositionally biased region" description="Polar residues" evidence="1">
    <location>
        <begin position="395"/>
        <end position="405"/>
    </location>
</feature>